<feature type="signal peptide" evidence="1">
    <location>
        <begin position="1"/>
        <end position="25"/>
    </location>
</feature>
<sequence length="322" mass="34466">MKSHIARRRALQMLGASLLPVSTMAAPLDEASSLRDLMPAFWRAYDEGQGQPSGERARLLRQNFFAPHAADYARAGAGVAAAARDEARIGRWLASFDPIAADARAISLAFGRLYAAQLASFRRALPDFDNAASPVALLPSLFYFDAHLEPAGSMLPLFFSPDGIVRYHGASADLSVLFAHELFHCYQGQKNAAMSIDPQPPLFASLWIEGTATLASERLNPDASLLHVLLDDPRLVAPDGDVLRRAAAAALKGLDSTDEALAESLLSAGYGGADWPPRAGYLIGLLVGRRAAEQMSLPQIAALPAPQVREAMAKGLRELLAT</sequence>
<organism evidence="2 3">
    <name type="scientific">Roseateles agri</name>
    <dbReference type="NCBI Taxonomy" id="3098619"/>
    <lineage>
        <taxon>Bacteria</taxon>
        <taxon>Pseudomonadati</taxon>
        <taxon>Pseudomonadota</taxon>
        <taxon>Betaproteobacteria</taxon>
        <taxon>Burkholderiales</taxon>
        <taxon>Sphaerotilaceae</taxon>
        <taxon>Roseateles</taxon>
    </lineage>
</organism>
<name>A0ABU5DNJ1_9BURK</name>
<dbReference type="RefSeq" id="WP_320425822.1">
    <property type="nucleotide sequence ID" value="NZ_JAXCLA010000009.1"/>
</dbReference>
<feature type="chain" id="PRO_5046511750" description="DUF2268 domain-containing protein" evidence="1">
    <location>
        <begin position="26"/>
        <end position="322"/>
    </location>
</feature>
<evidence type="ECO:0000313" key="3">
    <source>
        <dbReference type="Proteomes" id="UP001285263"/>
    </source>
</evidence>
<dbReference type="EMBL" id="JAXCLA010000009">
    <property type="protein sequence ID" value="MDY0747853.1"/>
    <property type="molecule type" value="Genomic_DNA"/>
</dbReference>
<comment type="caution">
    <text evidence="2">The sequence shown here is derived from an EMBL/GenBank/DDBJ whole genome shotgun (WGS) entry which is preliminary data.</text>
</comment>
<keyword evidence="1" id="KW-0732">Signal</keyword>
<proteinExistence type="predicted"/>
<gene>
    <name evidence="2" type="ORF">SNE35_25345</name>
</gene>
<evidence type="ECO:0000313" key="2">
    <source>
        <dbReference type="EMBL" id="MDY0747853.1"/>
    </source>
</evidence>
<reference evidence="2 3" key="1">
    <citation type="submission" date="2023-11" db="EMBL/GenBank/DDBJ databases">
        <title>Paucibacter sp. nov., isolated from fresh soil in Korea.</title>
        <authorList>
            <person name="Le N.T.T."/>
        </authorList>
    </citation>
    <scope>NUCLEOTIDE SEQUENCE [LARGE SCALE GENOMIC DNA]</scope>
    <source>
        <strain evidence="2 3">R3-3</strain>
    </source>
</reference>
<evidence type="ECO:0008006" key="4">
    <source>
        <dbReference type="Google" id="ProtNLM"/>
    </source>
</evidence>
<protein>
    <recommendedName>
        <fullName evidence="4">DUF2268 domain-containing protein</fullName>
    </recommendedName>
</protein>
<keyword evidence="3" id="KW-1185">Reference proteome</keyword>
<evidence type="ECO:0000256" key="1">
    <source>
        <dbReference type="SAM" id="SignalP"/>
    </source>
</evidence>
<accession>A0ABU5DNJ1</accession>
<dbReference type="Proteomes" id="UP001285263">
    <property type="component" value="Unassembled WGS sequence"/>
</dbReference>